<evidence type="ECO:0000256" key="1">
    <source>
        <dbReference type="ARBA" id="ARBA00004496"/>
    </source>
</evidence>
<dbReference type="FunFam" id="3.30.260.10:FF:000022">
    <property type="entry name" value="T-complex protein 1 subunit eta"/>
    <property type="match status" value="1"/>
</dbReference>
<keyword evidence="10" id="KW-1185">Reference proteome</keyword>
<dbReference type="Pfam" id="PF00118">
    <property type="entry name" value="Cpn60_TCP1"/>
    <property type="match status" value="1"/>
</dbReference>
<dbReference type="SUPFAM" id="SSF48592">
    <property type="entry name" value="GroEL equatorial domain-like"/>
    <property type="match status" value="1"/>
</dbReference>
<dbReference type="InterPro" id="IPR027410">
    <property type="entry name" value="TCP-1-like_intermed_sf"/>
</dbReference>
<evidence type="ECO:0000256" key="4">
    <source>
        <dbReference type="ARBA" id="ARBA00022741"/>
    </source>
</evidence>
<evidence type="ECO:0000313" key="9">
    <source>
        <dbReference type="EMBL" id="KAG5540187.1"/>
    </source>
</evidence>
<evidence type="ECO:0000256" key="3">
    <source>
        <dbReference type="ARBA" id="ARBA00022490"/>
    </source>
</evidence>
<evidence type="ECO:0000256" key="5">
    <source>
        <dbReference type="ARBA" id="ARBA00022840"/>
    </source>
</evidence>
<keyword evidence="3" id="KW-0963">Cytoplasm</keyword>
<dbReference type="InterPro" id="IPR027413">
    <property type="entry name" value="GROEL-like_equatorial_sf"/>
</dbReference>
<evidence type="ECO:0000256" key="2">
    <source>
        <dbReference type="ARBA" id="ARBA00008020"/>
    </source>
</evidence>
<dbReference type="GO" id="GO:0005524">
    <property type="term" value="F:ATP binding"/>
    <property type="evidence" value="ECO:0007669"/>
    <property type="project" value="UniProtKB-KW"/>
</dbReference>
<dbReference type="SUPFAM" id="SSF52029">
    <property type="entry name" value="GroEL apical domain-like"/>
    <property type="match status" value="1"/>
</dbReference>
<protein>
    <recommendedName>
        <fullName evidence="8">Myosin N-terminal SH3-like domain-containing protein</fullName>
    </recommendedName>
</protein>
<dbReference type="EMBL" id="JACTNZ010000007">
    <property type="protein sequence ID" value="KAG5540187.1"/>
    <property type="molecule type" value="Genomic_DNA"/>
</dbReference>
<reference evidence="9" key="1">
    <citation type="submission" date="2020-08" db="EMBL/GenBank/DDBJ databases">
        <title>Plant Genome Project.</title>
        <authorList>
            <person name="Zhang R.-G."/>
        </authorList>
    </citation>
    <scope>NUCLEOTIDE SEQUENCE</scope>
    <source>
        <strain evidence="9">WSP0</strain>
        <tissue evidence="9">Leaf</tissue>
    </source>
</reference>
<evidence type="ECO:0000259" key="8">
    <source>
        <dbReference type="PROSITE" id="PS51844"/>
    </source>
</evidence>
<dbReference type="GO" id="GO:0005737">
    <property type="term" value="C:cytoplasm"/>
    <property type="evidence" value="ECO:0007669"/>
    <property type="project" value="UniProtKB-SubCell"/>
</dbReference>
<proteinExistence type="inferred from homology"/>
<comment type="subcellular location">
    <subcellularLocation>
        <location evidence="1">Cytoplasm</location>
    </subcellularLocation>
</comment>
<dbReference type="SUPFAM" id="SSF56112">
    <property type="entry name" value="Protein kinase-like (PK-like)"/>
    <property type="match status" value="1"/>
</dbReference>
<evidence type="ECO:0000313" key="10">
    <source>
        <dbReference type="Proteomes" id="UP000823749"/>
    </source>
</evidence>
<dbReference type="Gene3D" id="2.120.10.30">
    <property type="entry name" value="TolB, C-terminal domain"/>
    <property type="match status" value="1"/>
</dbReference>
<dbReference type="Pfam" id="PF02736">
    <property type="entry name" value="Myosin_N"/>
    <property type="match status" value="1"/>
</dbReference>
<dbReference type="GO" id="GO:0016459">
    <property type="term" value="C:myosin complex"/>
    <property type="evidence" value="ECO:0007669"/>
    <property type="project" value="InterPro"/>
</dbReference>
<dbReference type="GO" id="GO:0003774">
    <property type="term" value="F:cytoskeletal motor activity"/>
    <property type="evidence" value="ECO:0007669"/>
    <property type="project" value="InterPro"/>
</dbReference>
<dbReference type="Proteomes" id="UP000823749">
    <property type="component" value="Chromosome 7"/>
</dbReference>
<dbReference type="Gene3D" id="3.50.7.10">
    <property type="entry name" value="GroEL"/>
    <property type="match status" value="1"/>
</dbReference>
<sequence>MKTTESHTTKVKAPLSLHESVDFRNIRNEICGAHFFTLRSFRVDELDAEEDEREPDNGESVKPSTTMKMRKTAMQYASPKAVWNLLFGVSNSPSFGQNEGGSRSARVQQFVNYISDLETRYLSHSFAQFTVVGVHFAKFDNEKDAEAIWNAILRYGITHPVWVMKFFAEENYKEFFTKFRGVSNPFFTLPPLNATERHIFYPSQYQSIVDAESNIICDKLDKCVKSGTKIVLSRLAIGDLGMQKPVSYSIIRRGSPIFLYQYFADRDIFCAGRVAEEALQRVAAATSGTVQTSVNNIIDEVLGQTATIVLRGGADQFIEEAEQSLHDAIMIIRRAVKNSTVVAGGGAIDVRSYCCLRDVIPRQLCDNAGFDATDVLNKLRQKHALQTDPDILIATLEILSALEKINPSKLHVSGKSVGCGSMNSCLLSLAQGWGNKEEGLGLYSCVMANERAQEEGLCLFPSDAPKDCDKSQYRLGSTLYFEFHGANSQSTREDGDGSKSSGGCVIHLPDLHLQKEEDLEPVTSHTAKVIAPVLDIPLDGPQLVDAVEDVEGEACKIAGPLSNVSHCVVMMTAPELECLDGCCCCCGCVEIGDTGNMELQYGCKLNATVNDTICGDAELEFVYNTYNLSPVGASSEVTTVEKRRWILNDFDIGKPLGSGKFGHVYLAREKLVNLKEAYIADSESSSIRALDLKTGGSRLLAGGDPFFAENLFKFGDHDGAGSEVLLQHPLGVLCGKDGQIYIADSYNHKIKRLDPASKRVSTVASTGKAGFKDGMAHVAQADSASLGNGYLVWVENPDAAWIDGEIIEVNGEEIRVLCTSGKEVVKATYVCPKDSEAPPCGVDDVTKLAY</sequence>
<dbReference type="InterPro" id="IPR004009">
    <property type="entry name" value="SH3_Myosin"/>
</dbReference>
<feature type="domain" description="Myosin N-terminal SH3-like" evidence="8">
    <location>
        <begin position="787"/>
        <end position="836"/>
    </location>
</feature>
<dbReference type="Gene3D" id="1.10.560.10">
    <property type="entry name" value="GroEL-like equatorial domain"/>
    <property type="match status" value="1"/>
</dbReference>
<keyword evidence="6" id="KW-0143">Chaperone</keyword>
<name>A0AAV6JIA9_9ERIC</name>
<dbReference type="PROSITE" id="PS51844">
    <property type="entry name" value="SH3_LIKE"/>
    <property type="match status" value="1"/>
</dbReference>
<evidence type="ECO:0000256" key="7">
    <source>
        <dbReference type="SAM" id="MobiDB-lite"/>
    </source>
</evidence>
<dbReference type="InterPro" id="IPR027409">
    <property type="entry name" value="GroEL-like_apical_dom_sf"/>
</dbReference>
<feature type="region of interest" description="Disordered" evidence="7">
    <location>
        <begin position="47"/>
        <end position="67"/>
    </location>
</feature>
<dbReference type="PANTHER" id="PTHR46388">
    <property type="entry name" value="NHL REPEAT-CONTAINING PROTEIN 2"/>
    <property type="match status" value="1"/>
</dbReference>
<evidence type="ECO:0000256" key="6">
    <source>
        <dbReference type="ARBA" id="ARBA00023186"/>
    </source>
</evidence>
<dbReference type="AlphaFoldDB" id="A0AAV6JIA9"/>
<dbReference type="InterPro" id="IPR011009">
    <property type="entry name" value="Kinase-like_dom_sf"/>
</dbReference>
<organism evidence="9 10">
    <name type="scientific">Rhododendron griersonianum</name>
    <dbReference type="NCBI Taxonomy" id="479676"/>
    <lineage>
        <taxon>Eukaryota</taxon>
        <taxon>Viridiplantae</taxon>
        <taxon>Streptophyta</taxon>
        <taxon>Embryophyta</taxon>
        <taxon>Tracheophyta</taxon>
        <taxon>Spermatophyta</taxon>
        <taxon>Magnoliopsida</taxon>
        <taxon>eudicotyledons</taxon>
        <taxon>Gunneridae</taxon>
        <taxon>Pentapetalae</taxon>
        <taxon>asterids</taxon>
        <taxon>Ericales</taxon>
        <taxon>Ericaceae</taxon>
        <taxon>Ericoideae</taxon>
        <taxon>Rhodoreae</taxon>
        <taxon>Rhododendron</taxon>
    </lineage>
</organism>
<dbReference type="InterPro" id="IPR011042">
    <property type="entry name" value="6-blade_b-propeller_TolB-like"/>
</dbReference>
<comment type="caution">
    <text evidence="9">The sequence shown here is derived from an EMBL/GenBank/DDBJ whole genome shotgun (WGS) entry which is preliminary data.</text>
</comment>
<comment type="similarity">
    <text evidence="2">Belongs to the TCP-1 chaperonin family.</text>
</comment>
<keyword evidence="5" id="KW-0067">ATP-binding</keyword>
<dbReference type="Gene3D" id="3.30.260.10">
    <property type="entry name" value="TCP-1-like chaperonin intermediate domain"/>
    <property type="match status" value="1"/>
</dbReference>
<dbReference type="PANTHER" id="PTHR46388:SF2">
    <property type="entry name" value="NHL REPEAT-CONTAINING PROTEIN 2"/>
    <property type="match status" value="1"/>
</dbReference>
<dbReference type="SUPFAM" id="SSF101898">
    <property type="entry name" value="NHL repeat"/>
    <property type="match status" value="1"/>
</dbReference>
<accession>A0AAV6JIA9</accession>
<gene>
    <name evidence="9" type="ORF">RHGRI_020424</name>
</gene>
<dbReference type="InterPro" id="IPR002423">
    <property type="entry name" value="Cpn60/GroEL/TCP-1"/>
</dbReference>
<keyword evidence="4" id="KW-0547">Nucleotide-binding</keyword>